<evidence type="ECO:0000259" key="2">
    <source>
        <dbReference type="Pfam" id="PF00931"/>
    </source>
</evidence>
<gene>
    <name evidence="3" type="ORF">V6N11_031763</name>
</gene>
<accession>A0ABR2SZ92</accession>
<dbReference type="InterPro" id="IPR002182">
    <property type="entry name" value="NB-ARC"/>
</dbReference>
<reference evidence="3 4" key="1">
    <citation type="journal article" date="2024" name="G3 (Bethesda)">
        <title>Genome assembly of Hibiscus sabdariffa L. provides insights into metabolisms of medicinal natural products.</title>
        <authorList>
            <person name="Kim T."/>
        </authorList>
    </citation>
    <scope>NUCLEOTIDE SEQUENCE [LARGE SCALE GENOMIC DNA]</scope>
    <source>
        <strain evidence="3">TK-2024</strain>
        <tissue evidence="3">Old leaves</tissue>
    </source>
</reference>
<feature type="compositionally biased region" description="Polar residues" evidence="1">
    <location>
        <begin position="54"/>
        <end position="71"/>
    </location>
</feature>
<dbReference type="Proteomes" id="UP001396334">
    <property type="component" value="Unassembled WGS sequence"/>
</dbReference>
<evidence type="ECO:0000313" key="3">
    <source>
        <dbReference type="EMBL" id="KAK9030336.1"/>
    </source>
</evidence>
<evidence type="ECO:0000256" key="1">
    <source>
        <dbReference type="SAM" id="MobiDB-lite"/>
    </source>
</evidence>
<dbReference type="Gene3D" id="3.40.50.300">
    <property type="entry name" value="P-loop containing nucleotide triphosphate hydrolases"/>
    <property type="match status" value="1"/>
</dbReference>
<keyword evidence="4" id="KW-1185">Reference proteome</keyword>
<name>A0ABR2SZ92_9ROSI</name>
<proteinExistence type="predicted"/>
<feature type="domain" description="NB-ARC" evidence="2">
    <location>
        <begin position="92"/>
        <end position="144"/>
    </location>
</feature>
<protein>
    <recommendedName>
        <fullName evidence="2">NB-ARC domain-containing protein</fullName>
    </recommendedName>
</protein>
<dbReference type="Pfam" id="PF00931">
    <property type="entry name" value="NB-ARC"/>
    <property type="match status" value="1"/>
</dbReference>
<dbReference type="EMBL" id="JBBPBN010000010">
    <property type="protein sequence ID" value="KAK9030336.1"/>
    <property type="molecule type" value="Genomic_DNA"/>
</dbReference>
<organism evidence="3 4">
    <name type="scientific">Hibiscus sabdariffa</name>
    <name type="common">roselle</name>
    <dbReference type="NCBI Taxonomy" id="183260"/>
    <lineage>
        <taxon>Eukaryota</taxon>
        <taxon>Viridiplantae</taxon>
        <taxon>Streptophyta</taxon>
        <taxon>Embryophyta</taxon>
        <taxon>Tracheophyta</taxon>
        <taxon>Spermatophyta</taxon>
        <taxon>Magnoliopsida</taxon>
        <taxon>eudicotyledons</taxon>
        <taxon>Gunneridae</taxon>
        <taxon>Pentapetalae</taxon>
        <taxon>rosids</taxon>
        <taxon>malvids</taxon>
        <taxon>Malvales</taxon>
        <taxon>Malvaceae</taxon>
        <taxon>Malvoideae</taxon>
        <taxon>Hibiscus</taxon>
    </lineage>
</organism>
<sequence>MAELAVELFLHRDADAKAATELDDNDDDNNNILKAWLKHTREAAFYSGKGCEKTPSNSIGDSRNQNTGTGNSRKRTSIQLQCLMREYLGRDLIHGEPNRTVISMVGMGRVGKSTLIRKVVDEHITMGHFDCHAWINVSQSYKRFSSTTGSNALLELKDLSFDTARKCEGLPHAMVAIGGILFLVTRHVPLRSRCQLCEIGSAVDGSGLCETTGQSSLDSTVLVAFTGDSTQLFLYKGMQLHFSALRTLILQSLDGLQRLTTDRKRTARCQTSLHPQLKKLPSDICNMKCLNVLEASLVPKEYVRRMAANEYTKCPYLHDEHS</sequence>
<comment type="caution">
    <text evidence="3">The sequence shown here is derived from an EMBL/GenBank/DDBJ whole genome shotgun (WGS) entry which is preliminary data.</text>
</comment>
<dbReference type="SUPFAM" id="SSF52540">
    <property type="entry name" value="P-loop containing nucleoside triphosphate hydrolases"/>
    <property type="match status" value="1"/>
</dbReference>
<dbReference type="InterPro" id="IPR027417">
    <property type="entry name" value="P-loop_NTPase"/>
</dbReference>
<evidence type="ECO:0000313" key="4">
    <source>
        <dbReference type="Proteomes" id="UP001396334"/>
    </source>
</evidence>
<feature type="region of interest" description="Disordered" evidence="1">
    <location>
        <begin position="48"/>
        <end position="75"/>
    </location>
</feature>